<keyword evidence="3" id="KW-0800">Toxin</keyword>
<accession>A0A482ZHX9</accession>
<dbReference type="GO" id="GO:0090729">
    <property type="term" value="F:toxin activity"/>
    <property type="evidence" value="ECO:0007669"/>
    <property type="project" value="UniProtKB-KW"/>
</dbReference>
<reference evidence="6" key="1">
    <citation type="submission" date="2017-03" db="EMBL/GenBank/DDBJ databases">
        <authorList>
            <person name="QRISCLOUD D."/>
        </authorList>
    </citation>
    <scope>NUCLEOTIDE SEQUENCE</scope>
</reference>
<dbReference type="Pfam" id="PF08089">
    <property type="entry name" value="Toxin_20"/>
    <property type="match status" value="1"/>
</dbReference>
<dbReference type="SUPFAM" id="SSF57059">
    <property type="entry name" value="omega toxin-like"/>
    <property type="match status" value="1"/>
</dbReference>
<reference evidence="6" key="2">
    <citation type="submission" date="2019-04" db="EMBL/GenBank/DDBJ databases">
        <title>Unravelling the molecular evolution of spider venoms.</title>
        <authorList>
            <person name="Pineda S."/>
        </authorList>
    </citation>
    <scope>NUCLEOTIDE SEQUENCE</scope>
</reference>
<organism evidence="6">
    <name type="scientific">Coremiocnemis tropix</name>
    <name type="common">Australian tarantula spider</name>
    <dbReference type="NCBI Taxonomy" id="1904443"/>
    <lineage>
        <taxon>Eukaryota</taxon>
        <taxon>Metazoa</taxon>
        <taxon>Ecdysozoa</taxon>
        <taxon>Arthropoda</taxon>
        <taxon>Chelicerata</taxon>
        <taxon>Arachnida</taxon>
        <taxon>Araneae</taxon>
        <taxon>Mygalomorphae</taxon>
        <taxon>Avicularoidea</taxon>
        <taxon>Theraphosidae</taxon>
        <taxon>Coremiocnemis</taxon>
    </lineage>
</organism>
<feature type="chain" id="PRO_5019849748" evidence="5">
    <location>
        <begin position="24"/>
        <end position="108"/>
    </location>
</feature>
<evidence type="ECO:0000256" key="1">
    <source>
        <dbReference type="ARBA" id="ARBA00004613"/>
    </source>
</evidence>
<evidence type="ECO:0000256" key="4">
    <source>
        <dbReference type="ARBA" id="ARBA00023157"/>
    </source>
</evidence>
<dbReference type="EMBL" id="HAGN01000120">
    <property type="protein sequence ID" value="SMD29542.1"/>
    <property type="molecule type" value="Transcribed_RNA"/>
</dbReference>
<feature type="signal peptide" evidence="5">
    <location>
        <begin position="1"/>
        <end position="23"/>
    </location>
</feature>
<comment type="subcellular location">
    <subcellularLocation>
        <location evidence="1">Secreted</location>
    </subcellularLocation>
</comment>
<evidence type="ECO:0000256" key="3">
    <source>
        <dbReference type="ARBA" id="ARBA00022656"/>
    </source>
</evidence>
<dbReference type="AlphaFoldDB" id="A0A482ZHX9"/>
<dbReference type="PROSITE" id="PS60022">
    <property type="entry name" value="HWTX_2"/>
    <property type="match status" value="1"/>
</dbReference>
<evidence type="ECO:0000313" key="6">
    <source>
        <dbReference type="EMBL" id="SMD29542.1"/>
    </source>
</evidence>
<dbReference type="GO" id="GO:0005576">
    <property type="term" value="C:extracellular region"/>
    <property type="evidence" value="ECO:0007669"/>
    <property type="project" value="UniProtKB-SubCell"/>
</dbReference>
<proteinExistence type="predicted"/>
<keyword evidence="2" id="KW-0964">Secreted</keyword>
<evidence type="ECO:0000256" key="5">
    <source>
        <dbReference type="SAM" id="SignalP"/>
    </source>
</evidence>
<name>A0A482ZHX9_CORTR</name>
<evidence type="ECO:0000256" key="2">
    <source>
        <dbReference type="ARBA" id="ARBA00022525"/>
    </source>
</evidence>
<keyword evidence="4" id="KW-1015">Disulfide bond</keyword>
<dbReference type="InterPro" id="IPR012625">
    <property type="entry name" value="Hwtx-2-like"/>
</dbReference>
<protein>
    <submittedName>
        <fullName evidence="6">Omega-Theraphotoxin-Ct1a_4</fullName>
    </submittedName>
</protein>
<keyword evidence="5" id="KW-0732">Signal</keyword>
<sequence>MRTFTLIAILTCALLVIYHAAEAEELEAKDVIESKALATLDEERFECRVASALDSNLSSSRVASALDEERFECSLSCDIKKNGKPCKGSGEKKCSGGWRCKMNFCLKF</sequence>